<dbReference type="RefSeq" id="WP_093519063.1">
    <property type="nucleotide sequence ID" value="NZ_FOSK01000004.1"/>
</dbReference>
<dbReference type="Gene3D" id="1.10.10.10">
    <property type="entry name" value="Winged helix-like DNA-binding domain superfamily/Winged helix DNA-binding domain"/>
    <property type="match status" value="1"/>
</dbReference>
<dbReference type="InterPro" id="IPR036388">
    <property type="entry name" value="WH-like_DNA-bd_sf"/>
</dbReference>
<gene>
    <name evidence="5" type="ORF">SAMN04488518_104371</name>
</gene>
<dbReference type="Proteomes" id="UP000199598">
    <property type="component" value="Unassembled WGS sequence"/>
</dbReference>
<dbReference type="PANTHER" id="PTHR44846">
    <property type="entry name" value="MANNOSYL-D-GLYCERATE TRANSPORT/METABOLISM SYSTEM REPRESSOR MNGR-RELATED"/>
    <property type="match status" value="1"/>
</dbReference>
<sequence length="236" mass="27125">MRSYKEIRGILQERITSQQWQPGDLLPSEQALSEEFGCTRSTVNRAMRELADAGLVERRRKAGTRVVQPKSHPATISIPVIRQEIENKDQSYKYLLLERLEALPPEDVRTQLGLEQNEKALFLKSLHYGDGIPQQLDVRWINISALPEASQESFADIGPNEWLLQRVPHPNIEHVFRADKATAEEQRLLQLQECEPVFTIERRTWISGQGITYVRLVHPGSRYRMATRSSAIPTFN</sequence>
<dbReference type="InterPro" id="IPR050679">
    <property type="entry name" value="Bact_HTH_transcr_reg"/>
</dbReference>
<name>A0A1I3Z1Z8_9HYPH</name>
<protein>
    <submittedName>
        <fullName evidence="5">Transcriptional regulator, GntR family</fullName>
    </submittedName>
</protein>
<dbReference type="EMBL" id="FOSK01000004">
    <property type="protein sequence ID" value="SFK38088.1"/>
    <property type="molecule type" value="Genomic_DNA"/>
</dbReference>
<dbReference type="PROSITE" id="PS50949">
    <property type="entry name" value="HTH_GNTR"/>
    <property type="match status" value="1"/>
</dbReference>
<dbReference type="Gene3D" id="3.40.1410.10">
    <property type="entry name" value="Chorismate lyase-like"/>
    <property type="match status" value="1"/>
</dbReference>
<keyword evidence="2" id="KW-0238">DNA-binding</keyword>
<dbReference type="InterPro" id="IPR028978">
    <property type="entry name" value="Chorismate_lyase_/UTRA_dom_sf"/>
</dbReference>
<keyword evidence="3" id="KW-0804">Transcription</keyword>
<dbReference type="PRINTS" id="PR00035">
    <property type="entry name" value="HTHGNTR"/>
</dbReference>
<feature type="domain" description="HTH gntR-type" evidence="4">
    <location>
        <begin position="1"/>
        <end position="69"/>
    </location>
</feature>
<dbReference type="SMART" id="SM00866">
    <property type="entry name" value="UTRA"/>
    <property type="match status" value="1"/>
</dbReference>
<comment type="caution">
    <text evidence="5">The sequence shown here is derived from an EMBL/GenBank/DDBJ whole genome shotgun (WGS) entry which is preliminary data.</text>
</comment>
<keyword evidence="1" id="KW-0805">Transcription regulation</keyword>
<dbReference type="InterPro" id="IPR000524">
    <property type="entry name" value="Tscrpt_reg_HTH_GntR"/>
</dbReference>
<dbReference type="InterPro" id="IPR036390">
    <property type="entry name" value="WH_DNA-bd_sf"/>
</dbReference>
<proteinExistence type="predicted"/>
<evidence type="ECO:0000256" key="1">
    <source>
        <dbReference type="ARBA" id="ARBA00023015"/>
    </source>
</evidence>
<organism evidence="5 6">
    <name type="scientific">Pseudovibrio ascidiaceicola</name>
    <dbReference type="NCBI Taxonomy" id="285279"/>
    <lineage>
        <taxon>Bacteria</taxon>
        <taxon>Pseudomonadati</taxon>
        <taxon>Pseudomonadota</taxon>
        <taxon>Alphaproteobacteria</taxon>
        <taxon>Hyphomicrobiales</taxon>
        <taxon>Stappiaceae</taxon>
        <taxon>Pseudovibrio</taxon>
    </lineage>
</organism>
<evidence type="ECO:0000256" key="2">
    <source>
        <dbReference type="ARBA" id="ARBA00023125"/>
    </source>
</evidence>
<dbReference type="PANTHER" id="PTHR44846:SF16">
    <property type="entry name" value="TRANSCRIPTIONAL REGULATOR PHNF-RELATED"/>
    <property type="match status" value="1"/>
</dbReference>
<evidence type="ECO:0000256" key="3">
    <source>
        <dbReference type="ARBA" id="ARBA00023163"/>
    </source>
</evidence>
<reference evidence="5 6" key="1">
    <citation type="submission" date="2016-10" db="EMBL/GenBank/DDBJ databases">
        <authorList>
            <person name="Varghese N."/>
            <person name="Submissions S."/>
        </authorList>
    </citation>
    <scope>NUCLEOTIDE SEQUENCE [LARGE SCALE GENOMIC DNA]</scope>
    <source>
        <strain evidence="5 6">DSM 16392</strain>
    </source>
</reference>
<evidence type="ECO:0000313" key="5">
    <source>
        <dbReference type="EMBL" id="SFK38088.1"/>
    </source>
</evidence>
<dbReference type="Pfam" id="PF07702">
    <property type="entry name" value="UTRA"/>
    <property type="match status" value="1"/>
</dbReference>
<dbReference type="Pfam" id="PF00392">
    <property type="entry name" value="GntR"/>
    <property type="match status" value="1"/>
</dbReference>
<dbReference type="SUPFAM" id="SSF64288">
    <property type="entry name" value="Chorismate lyase-like"/>
    <property type="match status" value="1"/>
</dbReference>
<keyword evidence="6" id="KW-1185">Reference proteome</keyword>
<dbReference type="SMART" id="SM00345">
    <property type="entry name" value="HTH_GNTR"/>
    <property type="match status" value="1"/>
</dbReference>
<dbReference type="InterPro" id="IPR011663">
    <property type="entry name" value="UTRA"/>
</dbReference>
<dbReference type="SUPFAM" id="SSF46785">
    <property type="entry name" value="Winged helix' DNA-binding domain"/>
    <property type="match status" value="1"/>
</dbReference>
<accession>A0A1I3Z1Z8</accession>
<dbReference type="CDD" id="cd07377">
    <property type="entry name" value="WHTH_GntR"/>
    <property type="match status" value="1"/>
</dbReference>
<evidence type="ECO:0000259" key="4">
    <source>
        <dbReference type="PROSITE" id="PS50949"/>
    </source>
</evidence>
<evidence type="ECO:0000313" key="6">
    <source>
        <dbReference type="Proteomes" id="UP000199598"/>
    </source>
</evidence>